<dbReference type="PANTHER" id="PTHR34596">
    <property type="entry name" value="CHITOPORIN"/>
    <property type="match status" value="1"/>
</dbReference>
<feature type="chain" id="PRO_5011736941" evidence="4">
    <location>
        <begin position="22"/>
        <end position="433"/>
    </location>
</feature>
<evidence type="ECO:0000256" key="3">
    <source>
        <dbReference type="ARBA" id="ARBA00022729"/>
    </source>
</evidence>
<gene>
    <name evidence="5" type="ORF">SAMN05216178_0526</name>
</gene>
<evidence type="ECO:0000256" key="1">
    <source>
        <dbReference type="ARBA" id="ARBA00009075"/>
    </source>
</evidence>
<comment type="similarity">
    <text evidence="1">Belongs to the outer membrane porin (Opr) (TC 1.B.25) family.</text>
</comment>
<keyword evidence="2" id="KW-0813">Transport</keyword>
<evidence type="ECO:0000256" key="4">
    <source>
        <dbReference type="SAM" id="SignalP"/>
    </source>
</evidence>
<reference evidence="6" key="1">
    <citation type="submission" date="2016-10" db="EMBL/GenBank/DDBJ databases">
        <authorList>
            <person name="Varghese N."/>
            <person name="Submissions S."/>
        </authorList>
    </citation>
    <scope>NUCLEOTIDE SEQUENCE [LARGE SCALE GENOMIC DNA]</scope>
    <source>
        <strain evidence="6">DSM 9751</strain>
    </source>
</reference>
<keyword evidence="3 4" id="KW-0732">Signal</keyword>
<protein>
    <submittedName>
        <fullName evidence="5">Imipenem/basic amino acid-specific outer membrane pore</fullName>
    </submittedName>
</protein>
<dbReference type="Proteomes" id="UP000198982">
    <property type="component" value="Unassembled WGS sequence"/>
</dbReference>
<dbReference type="GO" id="GO:0016020">
    <property type="term" value="C:membrane"/>
    <property type="evidence" value="ECO:0007669"/>
    <property type="project" value="InterPro"/>
</dbReference>
<evidence type="ECO:0000313" key="5">
    <source>
        <dbReference type="EMBL" id="SEB46597.1"/>
    </source>
</evidence>
<dbReference type="AlphaFoldDB" id="A0A1H4JKA6"/>
<feature type="signal peptide" evidence="4">
    <location>
        <begin position="1"/>
        <end position="21"/>
    </location>
</feature>
<accession>A0A1H4JKA6</accession>
<dbReference type="InterPro" id="IPR023614">
    <property type="entry name" value="Porin_dom_sf"/>
</dbReference>
<dbReference type="Pfam" id="PF03573">
    <property type="entry name" value="OprD"/>
    <property type="match status" value="1"/>
</dbReference>
<organism evidence="5 6">
    <name type="scientific">Pseudomonas saponiphila</name>
    <dbReference type="NCBI Taxonomy" id="556534"/>
    <lineage>
        <taxon>Bacteria</taxon>
        <taxon>Pseudomonadati</taxon>
        <taxon>Pseudomonadota</taxon>
        <taxon>Gammaproteobacteria</taxon>
        <taxon>Pseudomonadales</taxon>
        <taxon>Pseudomonadaceae</taxon>
        <taxon>Pseudomonas</taxon>
    </lineage>
</organism>
<evidence type="ECO:0000313" key="6">
    <source>
        <dbReference type="Proteomes" id="UP000198982"/>
    </source>
</evidence>
<dbReference type="EMBL" id="FNTJ01000001">
    <property type="protein sequence ID" value="SEB46597.1"/>
    <property type="molecule type" value="Genomic_DNA"/>
</dbReference>
<proteinExistence type="inferred from homology"/>
<evidence type="ECO:0000256" key="2">
    <source>
        <dbReference type="ARBA" id="ARBA00022448"/>
    </source>
</evidence>
<name>A0A1H4JKA6_9PSED</name>
<dbReference type="InterPro" id="IPR005318">
    <property type="entry name" value="OM_porin_bac"/>
</dbReference>
<sequence>MNVRLLILGGLGLTLLCPALAQANQAQSRGFVEDSRINGLVRNNYRNNDHRQWDLDAREWGQGLQLDYASGYTRGTLGWGLDAHAYFATRLDSGGGRARTMMLVSDSDGSSKRESATAGGALKMRLSNTELKYGDLRPQTPVLALADNRLMPATATGLAFSSREVEGLLLEGGHFSASRDFNQTGHRGGFHAGYARVEGGDASYLGGTYQLHPQVGLGLYSSRYQDLWRQHYVNLNLDQPLDAEARRSLNLDLQLYRSLDDGKALAGDIAVTAWSAALALKEGPHTVTLAHQRIHGQQPFDYLALSGGGFHGSIYLANASLIADFNGPGERSWSLGYRLDLEPLGLPGLSFGTRYIRGSHVDGRRIPQDSPYRYYADKERHWERDIDLSYRVQNGVAKDLSLSLRQGTYRIHGTSNGDVDHIRLVTEYPFSLL</sequence>
<dbReference type="PANTHER" id="PTHR34596:SF2">
    <property type="entry name" value="CHITOPORIN"/>
    <property type="match status" value="1"/>
</dbReference>
<keyword evidence="6" id="KW-1185">Reference proteome</keyword>
<dbReference type="RefSeq" id="WP_092309527.1">
    <property type="nucleotide sequence ID" value="NZ_FNTJ01000001.1"/>
</dbReference>
<dbReference type="GO" id="GO:0015288">
    <property type="term" value="F:porin activity"/>
    <property type="evidence" value="ECO:0007669"/>
    <property type="project" value="TreeGrafter"/>
</dbReference>
<dbReference type="Gene3D" id="2.40.160.10">
    <property type="entry name" value="Porin"/>
    <property type="match status" value="1"/>
</dbReference>